<dbReference type="Proteomes" id="UP001346869">
    <property type="component" value="Unassembled WGS sequence"/>
</dbReference>
<keyword evidence="3" id="KW-1185">Reference proteome</keyword>
<reference evidence="2 3" key="2">
    <citation type="journal article" date="2023" name="Mol. Biol. Evol.">
        <title>Genomics of Secondarily Temperate Adaptation in the Only Non-Antarctic Icefish.</title>
        <authorList>
            <person name="Rivera-Colon A.G."/>
            <person name="Rayamajhi N."/>
            <person name="Minhas B.F."/>
            <person name="Madrigal G."/>
            <person name="Bilyk K.T."/>
            <person name="Yoon V."/>
            <person name="Hune M."/>
            <person name="Gregory S."/>
            <person name="Cheng C.H.C."/>
            <person name="Catchen J.M."/>
        </authorList>
    </citation>
    <scope>NUCLEOTIDE SEQUENCE [LARGE SCALE GENOMIC DNA]</scope>
    <source>
        <strain evidence="2">JMC-PN-2008</strain>
    </source>
</reference>
<organism evidence="2 3">
    <name type="scientific">Eleginops maclovinus</name>
    <name type="common">Patagonian blennie</name>
    <name type="synonym">Eleginus maclovinus</name>
    <dbReference type="NCBI Taxonomy" id="56733"/>
    <lineage>
        <taxon>Eukaryota</taxon>
        <taxon>Metazoa</taxon>
        <taxon>Chordata</taxon>
        <taxon>Craniata</taxon>
        <taxon>Vertebrata</taxon>
        <taxon>Euteleostomi</taxon>
        <taxon>Actinopterygii</taxon>
        <taxon>Neopterygii</taxon>
        <taxon>Teleostei</taxon>
        <taxon>Neoteleostei</taxon>
        <taxon>Acanthomorphata</taxon>
        <taxon>Eupercaria</taxon>
        <taxon>Perciformes</taxon>
        <taxon>Notothenioidei</taxon>
        <taxon>Eleginopidae</taxon>
        <taxon>Eleginops</taxon>
    </lineage>
</organism>
<dbReference type="AlphaFoldDB" id="A0AAN7X3F3"/>
<feature type="region of interest" description="Disordered" evidence="1">
    <location>
        <begin position="52"/>
        <end position="75"/>
    </location>
</feature>
<feature type="compositionally biased region" description="Basic and acidic residues" evidence="1">
    <location>
        <begin position="65"/>
        <end position="75"/>
    </location>
</feature>
<evidence type="ECO:0000313" key="2">
    <source>
        <dbReference type="EMBL" id="KAK5855513.1"/>
    </source>
</evidence>
<evidence type="ECO:0000256" key="1">
    <source>
        <dbReference type="SAM" id="MobiDB-lite"/>
    </source>
</evidence>
<evidence type="ECO:0000313" key="3">
    <source>
        <dbReference type="Proteomes" id="UP001346869"/>
    </source>
</evidence>
<sequence>MPVVPRDKRPAVKVNLRSFCSSVRAGGVFGERGGGDLGTGLSLILVMNSRSRSGDLQRGGGGGGHADEVEELFRP</sequence>
<gene>
    <name evidence="2" type="ORF">PBY51_005610</name>
</gene>
<dbReference type="EMBL" id="JAUZQC010000018">
    <property type="protein sequence ID" value="KAK5855513.1"/>
    <property type="molecule type" value="Genomic_DNA"/>
</dbReference>
<protein>
    <submittedName>
        <fullName evidence="2">Uncharacterized protein</fullName>
    </submittedName>
</protein>
<comment type="caution">
    <text evidence="2">The sequence shown here is derived from an EMBL/GenBank/DDBJ whole genome shotgun (WGS) entry which is preliminary data.</text>
</comment>
<reference evidence="2 3" key="1">
    <citation type="journal article" date="2023" name="Genes (Basel)">
        <title>Chromosome-Level Genome Assembly and Circadian Gene Repertoire of the Patagonia Blennie Eleginops maclovinus-The Closest Ancestral Proxy of Antarctic Cryonotothenioids.</title>
        <authorList>
            <person name="Cheng C.C."/>
            <person name="Rivera-Colon A.G."/>
            <person name="Minhas B.F."/>
            <person name="Wilson L."/>
            <person name="Rayamajhi N."/>
            <person name="Vargas-Chacoff L."/>
            <person name="Catchen J.M."/>
        </authorList>
    </citation>
    <scope>NUCLEOTIDE SEQUENCE [LARGE SCALE GENOMIC DNA]</scope>
    <source>
        <strain evidence="2">JMC-PN-2008</strain>
    </source>
</reference>
<name>A0AAN7X3F3_ELEMC</name>
<accession>A0AAN7X3F3</accession>
<proteinExistence type="predicted"/>